<organism evidence="2 3">
    <name type="scientific">Ostreococcus tauri</name>
    <name type="common">Marine green alga</name>
    <dbReference type="NCBI Taxonomy" id="70448"/>
    <lineage>
        <taxon>Eukaryota</taxon>
        <taxon>Viridiplantae</taxon>
        <taxon>Chlorophyta</taxon>
        <taxon>Mamiellophyceae</taxon>
        <taxon>Mamiellales</taxon>
        <taxon>Bathycoccaceae</taxon>
        <taxon>Ostreococcus</taxon>
    </lineage>
</organism>
<evidence type="ECO:0000256" key="1">
    <source>
        <dbReference type="ARBA" id="ARBA00004430"/>
    </source>
</evidence>
<evidence type="ECO:0000313" key="3">
    <source>
        <dbReference type="Proteomes" id="UP000009170"/>
    </source>
</evidence>
<proteinExistence type="predicted"/>
<name>A0A096PBE1_OSTTA</name>
<sequence>MSRLVHVNLSGNAFTGELPPSLAAPKFMRKLEVQDNGFCGEIPEWLIRRDHLELLDFTRNSFTGVLPSAFYSASTKSIPTLPGYGNRPAGCHRGLNSDGIRSFVRFRIGRES</sequence>
<evidence type="ECO:0000313" key="2">
    <source>
        <dbReference type="EMBL" id="CEG01921.1"/>
    </source>
</evidence>
<dbReference type="InParanoid" id="A0A096PBE1"/>
<dbReference type="Pfam" id="PF00560">
    <property type="entry name" value="LRR_1"/>
    <property type="match status" value="2"/>
</dbReference>
<dbReference type="InterPro" id="IPR032675">
    <property type="entry name" value="LRR_dom_sf"/>
</dbReference>
<accession>A0A096PBE1</accession>
<reference evidence="2 3" key="2">
    <citation type="journal article" date="2014" name="BMC Genomics">
        <title>An improved genome of the model marine alga Ostreococcus tauri unfolds by assessing Illumina de novo assemblies.</title>
        <authorList>
            <person name="Blanc-Mathieu R."/>
            <person name="Verhelst B."/>
            <person name="Derelle E."/>
            <person name="Rombauts S."/>
            <person name="Bouget F.Y."/>
            <person name="Carre I."/>
            <person name="Chateau A."/>
            <person name="Eyre-Walker A."/>
            <person name="Grimsley N."/>
            <person name="Moreau H."/>
            <person name="Piegu B."/>
            <person name="Rivals E."/>
            <person name="Schackwitz W."/>
            <person name="Van de Peer Y."/>
            <person name="Piganeau G."/>
        </authorList>
    </citation>
    <scope>NUCLEOTIDE SEQUENCE [LARGE SCALE GENOMIC DNA]</scope>
    <source>
        <strain evidence="3">OTTH 0595 / CCAP 157/2 / RCC745</strain>
    </source>
</reference>
<dbReference type="Proteomes" id="UP000009170">
    <property type="component" value="Unassembled WGS sequence"/>
</dbReference>
<comment type="caution">
    <text evidence="2">The sequence shown here is derived from an EMBL/GenBank/DDBJ whole genome shotgun (WGS) entry which is preliminary data.</text>
</comment>
<dbReference type="GO" id="GO:0005930">
    <property type="term" value="C:axoneme"/>
    <property type="evidence" value="ECO:0007669"/>
    <property type="project" value="UniProtKB-SubCell"/>
</dbReference>
<dbReference type="PANTHER" id="PTHR48064:SF6">
    <property type="entry name" value="RECEPTOR-LIKE PROTEIN KINASE 2"/>
    <property type="match status" value="1"/>
</dbReference>
<dbReference type="AlphaFoldDB" id="A0A096PBE1"/>
<dbReference type="OrthoDB" id="406235at2759"/>
<dbReference type="GeneID" id="34946569"/>
<dbReference type="KEGG" id="ota:OT_ostta19g00450"/>
<dbReference type="SUPFAM" id="SSF52058">
    <property type="entry name" value="L domain-like"/>
    <property type="match status" value="1"/>
</dbReference>
<gene>
    <name evidence="2" type="ORF">OT_ostta19g00450</name>
</gene>
<reference evidence="3" key="1">
    <citation type="journal article" date="2006" name="Proc. Natl. Acad. Sci. U.S.A.">
        <title>Genome analysis of the smallest free-living eukaryote Ostreococcus tauri unveils many unique features.</title>
        <authorList>
            <person name="Derelle E."/>
            <person name="Ferraz C."/>
            <person name="Rombauts S."/>
            <person name="Rouze P."/>
            <person name="Worden A.Z."/>
            <person name="Robbens S."/>
            <person name="Partensky F."/>
            <person name="Degroeve S."/>
            <person name="Echeynie S."/>
            <person name="Cooke R."/>
            <person name="Saeys Y."/>
            <person name="Wuyts J."/>
            <person name="Jabbari K."/>
            <person name="Bowler C."/>
            <person name="Panaud O."/>
            <person name="Piegu B."/>
            <person name="Ball S.G."/>
            <person name="Ral J.-P."/>
            <person name="Bouget F.-Y."/>
            <person name="Piganeau G."/>
            <person name="De Baets B."/>
            <person name="Picard A."/>
            <person name="Delseny M."/>
            <person name="Demaille J."/>
            <person name="Van de Peer Y."/>
            <person name="Moreau H."/>
        </authorList>
    </citation>
    <scope>NUCLEOTIDE SEQUENCE [LARGE SCALE GENOMIC DNA]</scope>
    <source>
        <strain evidence="3">OTTH 0595 / CCAP 157/2 / RCC745</strain>
    </source>
</reference>
<keyword evidence="3" id="KW-1185">Reference proteome</keyword>
<dbReference type="RefSeq" id="XP_022841251.1">
    <property type="nucleotide sequence ID" value="XM_022982589.1"/>
</dbReference>
<dbReference type="Gene3D" id="3.80.10.10">
    <property type="entry name" value="Ribonuclease Inhibitor"/>
    <property type="match status" value="1"/>
</dbReference>
<protein>
    <submittedName>
        <fullName evidence="2">Leucine-rich repeat</fullName>
    </submittedName>
</protein>
<dbReference type="EMBL" id="CAID01000019">
    <property type="protein sequence ID" value="CEG01921.1"/>
    <property type="molecule type" value="Genomic_DNA"/>
</dbReference>
<dbReference type="STRING" id="70448.A0A096PBE1"/>
<dbReference type="PANTHER" id="PTHR48064">
    <property type="entry name" value="OS01G0750400 PROTEIN"/>
    <property type="match status" value="1"/>
</dbReference>
<dbReference type="InterPro" id="IPR001611">
    <property type="entry name" value="Leu-rich_rpt"/>
</dbReference>
<dbReference type="InterPro" id="IPR053038">
    <property type="entry name" value="RLP_Defense"/>
</dbReference>
<comment type="subcellular location">
    <subcellularLocation>
        <location evidence="1">Cytoplasm</location>
        <location evidence="1">Cytoskeleton</location>
        <location evidence="1">Cilium axoneme</location>
    </subcellularLocation>
</comment>